<dbReference type="EMBL" id="PFQX01000055">
    <property type="protein sequence ID" value="PJC65275.1"/>
    <property type="molecule type" value="Genomic_DNA"/>
</dbReference>
<name>A0A2M8G0U5_9BACT</name>
<comment type="caution">
    <text evidence="1">The sequence shown here is derived from an EMBL/GenBank/DDBJ whole genome shotgun (WGS) entry which is preliminary data.</text>
</comment>
<organism evidence="1 2">
    <name type="scientific">Candidatus Colwellbacteria bacterium CG_4_9_14_0_2_um_filter_50_12</name>
    <dbReference type="NCBI Taxonomy" id="1974538"/>
    <lineage>
        <taxon>Bacteria</taxon>
        <taxon>Candidatus Colwelliibacteriota</taxon>
    </lineage>
</organism>
<evidence type="ECO:0000313" key="1">
    <source>
        <dbReference type="EMBL" id="PJC65275.1"/>
    </source>
</evidence>
<evidence type="ECO:0000313" key="2">
    <source>
        <dbReference type="Proteomes" id="UP000229674"/>
    </source>
</evidence>
<feature type="non-terminal residue" evidence="1">
    <location>
        <position position="116"/>
    </location>
</feature>
<reference evidence="2" key="1">
    <citation type="submission" date="2017-09" db="EMBL/GenBank/DDBJ databases">
        <title>Depth-based differentiation of microbial function through sediment-hosted aquifers and enrichment of novel symbionts in the deep terrestrial subsurface.</title>
        <authorList>
            <person name="Probst A.J."/>
            <person name="Ladd B."/>
            <person name="Jarett J.K."/>
            <person name="Geller-Mcgrath D.E."/>
            <person name="Sieber C.M.K."/>
            <person name="Emerson J.B."/>
            <person name="Anantharaman K."/>
            <person name="Thomas B.C."/>
            <person name="Malmstrom R."/>
            <person name="Stieglmeier M."/>
            <person name="Klingl A."/>
            <person name="Woyke T."/>
            <person name="Ryan C.M."/>
            <person name="Banfield J.F."/>
        </authorList>
    </citation>
    <scope>NUCLEOTIDE SEQUENCE [LARGE SCALE GENOMIC DNA]</scope>
</reference>
<proteinExistence type="predicted"/>
<sequence>MLVKKRSGAWYRFKVALLVILPLLVLCGGIYAVFYSSLFSVRAIEVRGADIKADDILAGRRFTNILFTFPAIDPARFPEIADFTVSKNYLARKVIVEATPRERTLIWCLAPAGGCF</sequence>
<gene>
    <name evidence="1" type="ORF">CO020_01510</name>
</gene>
<dbReference type="Proteomes" id="UP000229674">
    <property type="component" value="Unassembled WGS sequence"/>
</dbReference>
<protein>
    <recommendedName>
        <fullName evidence="3">POTRA domain-containing protein</fullName>
    </recommendedName>
</protein>
<evidence type="ECO:0008006" key="3">
    <source>
        <dbReference type="Google" id="ProtNLM"/>
    </source>
</evidence>
<dbReference type="AlphaFoldDB" id="A0A2M8G0U5"/>
<accession>A0A2M8G0U5</accession>